<proteinExistence type="inferred from homology"/>
<feature type="domain" description="COQ9 C-terminal" evidence="7">
    <location>
        <begin position="129"/>
        <end position="199"/>
    </location>
</feature>
<name>A0A9X1DEN8_9SPHN</name>
<evidence type="ECO:0000313" key="8">
    <source>
        <dbReference type="EMBL" id="MBT2188524.1"/>
    </source>
</evidence>
<dbReference type="InterPro" id="IPR012762">
    <property type="entry name" value="Ubiq_biosynth_COQ9"/>
</dbReference>
<evidence type="ECO:0000256" key="2">
    <source>
        <dbReference type="ARBA" id="ARBA00010766"/>
    </source>
</evidence>
<reference evidence="8" key="1">
    <citation type="submission" date="2021-05" db="EMBL/GenBank/DDBJ databases">
        <title>Genome of Sphingobium sp. strain.</title>
        <authorList>
            <person name="Fan R."/>
        </authorList>
    </citation>
    <scope>NUCLEOTIDE SEQUENCE</scope>
    <source>
        <strain evidence="8">H33</strain>
    </source>
</reference>
<keyword evidence="3" id="KW-0831">Ubiquinone biosynthesis</keyword>
<evidence type="ECO:0000256" key="5">
    <source>
        <dbReference type="ARBA" id="ARBA00023121"/>
    </source>
</evidence>
<dbReference type="RefSeq" id="WP_214624776.1">
    <property type="nucleotide sequence ID" value="NZ_JAHGAW010000011.1"/>
</dbReference>
<evidence type="ECO:0000256" key="6">
    <source>
        <dbReference type="ARBA" id="ARBA00058104"/>
    </source>
</evidence>
<evidence type="ECO:0000256" key="3">
    <source>
        <dbReference type="ARBA" id="ARBA00022688"/>
    </source>
</evidence>
<evidence type="ECO:0000256" key="1">
    <source>
        <dbReference type="ARBA" id="ARBA00004749"/>
    </source>
</evidence>
<keyword evidence="9" id="KW-1185">Reference proteome</keyword>
<dbReference type="PANTHER" id="PTHR21427">
    <property type="entry name" value="UBIQUINONE BIOSYNTHESIS PROTEIN COQ9, MITOCHONDRIAL"/>
    <property type="match status" value="1"/>
</dbReference>
<dbReference type="PANTHER" id="PTHR21427:SF19">
    <property type="entry name" value="UBIQUINONE BIOSYNTHESIS PROTEIN COQ9, MITOCHONDRIAL"/>
    <property type="match status" value="1"/>
</dbReference>
<dbReference type="Gene3D" id="1.10.357.10">
    <property type="entry name" value="Tetracycline Repressor, domain 2"/>
    <property type="match status" value="1"/>
</dbReference>
<comment type="caution">
    <text evidence="8">The sequence shown here is derived from an EMBL/GenBank/DDBJ whole genome shotgun (WGS) entry which is preliminary data.</text>
</comment>
<evidence type="ECO:0000313" key="9">
    <source>
        <dbReference type="Proteomes" id="UP001138757"/>
    </source>
</evidence>
<comment type="function">
    <text evidence="6">Membrane-associated protein that warps the membrane surface to access and bind aromatic isoprenes with high specificity, including ubiquinone (CoQ) isoprene intermediates and presents them directly to COQ7, therefore facilitating the COQ7-mediated hydroxylase step. Participates in the biosynthesis of coenzyme Q, also named ubiquinone, an essential lipid-soluble electron transporter for aerobic cellular respiration.</text>
</comment>
<dbReference type="InterPro" id="IPR013718">
    <property type="entry name" value="COQ9_C"/>
</dbReference>
<evidence type="ECO:0000256" key="4">
    <source>
        <dbReference type="ARBA" id="ARBA00022946"/>
    </source>
</evidence>
<dbReference type="Proteomes" id="UP001138757">
    <property type="component" value="Unassembled WGS sequence"/>
</dbReference>
<comment type="similarity">
    <text evidence="2">Belongs to the COQ9 family.</text>
</comment>
<evidence type="ECO:0000259" key="7">
    <source>
        <dbReference type="Pfam" id="PF08511"/>
    </source>
</evidence>
<sequence>MISPARPETGLREDETLDELRLRLAPLVAANAAFDGWSKVAVASAAEAAGVDRDIAALAFDGSAMVMIDAWFASVDAAMLTRLPPGMLAAMKIRERITALVEARLDLLAPHRETLRRAQAILAMPKNVSRAAQLGWRAADTMWRAAGDTAVDYNHYTKRATLGTVYAATLLVFVNDESEDHADTRAFLARRIDGIMRFEKAKARFTAGADNHFSIPRFLGRLRYRGR</sequence>
<organism evidence="8 9">
    <name type="scientific">Sphingobium nicotianae</name>
    <dbReference type="NCBI Taxonomy" id="2782607"/>
    <lineage>
        <taxon>Bacteria</taxon>
        <taxon>Pseudomonadati</taxon>
        <taxon>Pseudomonadota</taxon>
        <taxon>Alphaproteobacteria</taxon>
        <taxon>Sphingomonadales</taxon>
        <taxon>Sphingomonadaceae</taxon>
        <taxon>Sphingobium</taxon>
    </lineage>
</organism>
<dbReference type="Pfam" id="PF08511">
    <property type="entry name" value="COQ9"/>
    <property type="match status" value="1"/>
</dbReference>
<comment type="pathway">
    <text evidence="1">Cofactor biosynthesis; ubiquinone biosynthesis.</text>
</comment>
<dbReference type="GO" id="GO:0006744">
    <property type="term" value="P:ubiquinone biosynthetic process"/>
    <property type="evidence" value="ECO:0007669"/>
    <property type="project" value="UniProtKB-KW"/>
</dbReference>
<keyword evidence="4" id="KW-0809">Transit peptide</keyword>
<gene>
    <name evidence="8" type="ORF">KK488_16335</name>
</gene>
<dbReference type="EMBL" id="JAHGAW010000011">
    <property type="protein sequence ID" value="MBT2188524.1"/>
    <property type="molecule type" value="Genomic_DNA"/>
</dbReference>
<accession>A0A9X1DEN8</accession>
<dbReference type="GO" id="GO:0008289">
    <property type="term" value="F:lipid binding"/>
    <property type="evidence" value="ECO:0007669"/>
    <property type="project" value="UniProtKB-KW"/>
</dbReference>
<keyword evidence="5" id="KW-0446">Lipid-binding</keyword>
<dbReference type="AlphaFoldDB" id="A0A9X1DEN8"/>
<dbReference type="NCBIfam" id="TIGR02396">
    <property type="entry name" value="diverge_rpsU"/>
    <property type="match status" value="1"/>
</dbReference>
<protein>
    <submittedName>
        <fullName evidence="8">COQ9 family protein</fullName>
    </submittedName>
</protein>